<dbReference type="RefSeq" id="WP_164056286.1">
    <property type="nucleotide sequence ID" value="NZ_CP048632.1"/>
</dbReference>
<reference evidence="1 2" key="1">
    <citation type="submission" date="2020-02" db="EMBL/GenBank/DDBJ databases">
        <title>Plant-Promoting Endophytic Bacterium Rhizobium oryzihabitans sp. nov., Isolated from the Root of Rice.</title>
        <authorList>
            <person name="zhao J."/>
            <person name="Zhang G."/>
        </authorList>
    </citation>
    <scope>NUCLEOTIDE SEQUENCE [LARGE SCALE GENOMIC DNA]</scope>
    <source>
        <strain evidence="1 2">M15</strain>
    </source>
</reference>
<organism evidence="1 2">
    <name type="scientific">Rhizobium oryzihabitans</name>
    <dbReference type="NCBI Taxonomy" id="2267833"/>
    <lineage>
        <taxon>Bacteria</taxon>
        <taxon>Pseudomonadati</taxon>
        <taxon>Pseudomonadota</taxon>
        <taxon>Alphaproteobacteria</taxon>
        <taxon>Hyphomicrobiales</taxon>
        <taxon>Rhizobiaceae</taxon>
        <taxon>Rhizobium/Agrobacterium group</taxon>
        <taxon>Rhizobium</taxon>
    </lineage>
</organism>
<protein>
    <recommendedName>
        <fullName evidence="3">DUF551 domain-containing protein</fullName>
    </recommendedName>
</protein>
<evidence type="ECO:0000313" key="1">
    <source>
        <dbReference type="EMBL" id="QIB38106.1"/>
    </source>
</evidence>
<dbReference type="KEGG" id="roy:G3A56_08985"/>
<accession>A0A7L5BH59</accession>
<gene>
    <name evidence="1" type="ORF">G3A56_08985</name>
</gene>
<proteinExistence type="predicted"/>
<sequence>MTDITKAAKKLIDCVEFDMNGAGGKGGNGGLLSDTTLRAAHDLRVIMSREAVSAWKTMDTAPRNGTVIQAWHTVHKCPISILWNEQGHDFNGETLHWFERSYTTVWPEHVFSHWMPLPSQPMTKGGAA</sequence>
<name>A0A7L5BH59_9HYPH</name>
<evidence type="ECO:0000313" key="2">
    <source>
        <dbReference type="Proteomes" id="UP000464865"/>
    </source>
</evidence>
<dbReference type="Proteomes" id="UP000464865">
    <property type="component" value="Chromosome M15-11"/>
</dbReference>
<evidence type="ECO:0008006" key="3">
    <source>
        <dbReference type="Google" id="ProtNLM"/>
    </source>
</evidence>
<keyword evidence="2" id="KW-1185">Reference proteome</keyword>
<dbReference type="EMBL" id="CP048632">
    <property type="protein sequence ID" value="QIB38106.1"/>
    <property type="molecule type" value="Genomic_DNA"/>
</dbReference>
<dbReference type="AlphaFoldDB" id="A0A7L5BH59"/>